<evidence type="ECO:0000256" key="7">
    <source>
        <dbReference type="PIRSR" id="PIRSR005096-2"/>
    </source>
</evidence>
<dbReference type="InterPro" id="IPR011013">
    <property type="entry name" value="Gal_mutarotase_sf_dom"/>
</dbReference>
<proteinExistence type="inferred from homology"/>
<dbReference type="NCBIfam" id="NF008277">
    <property type="entry name" value="PRK11055.1"/>
    <property type="match status" value="1"/>
</dbReference>
<comment type="pathway">
    <text evidence="1 5">Carbohydrate metabolism; hexose metabolism.</text>
</comment>
<dbReference type="GO" id="GO:0004034">
    <property type="term" value="F:aldose 1-epimerase activity"/>
    <property type="evidence" value="ECO:0007669"/>
    <property type="project" value="UniProtKB-EC"/>
</dbReference>
<organism evidence="9 10">
    <name type="scientific">Bosea lupini</name>
    <dbReference type="NCBI Taxonomy" id="1036779"/>
    <lineage>
        <taxon>Bacteria</taxon>
        <taxon>Pseudomonadati</taxon>
        <taxon>Pseudomonadota</taxon>
        <taxon>Alphaproteobacteria</taxon>
        <taxon>Hyphomicrobiales</taxon>
        <taxon>Boseaceae</taxon>
        <taxon>Bosea</taxon>
    </lineage>
</organism>
<feature type="binding site" evidence="7">
    <location>
        <position position="241"/>
    </location>
    <ligand>
        <name>beta-D-galactose</name>
        <dbReference type="ChEBI" id="CHEBI:27667"/>
    </ligand>
</feature>
<dbReference type="Proteomes" id="UP000199664">
    <property type="component" value="Unassembled WGS sequence"/>
</dbReference>
<dbReference type="PIRSF" id="PIRSF005096">
    <property type="entry name" value="GALM"/>
    <property type="match status" value="1"/>
</dbReference>
<reference evidence="10" key="1">
    <citation type="submission" date="2016-10" db="EMBL/GenBank/DDBJ databases">
        <authorList>
            <person name="Varghese N."/>
            <person name="Submissions S."/>
        </authorList>
    </citation>
    <scope>NUCLEOTIDE SEQUENCE [LARGE SCALE GENOMIC DNA]</scope>
    <source>
        <strain evidence="10">LMG 26383,CCUG 61248,R- 45681</strain>
    </source>
</reference>
<dbReference type="GO" id="GO:0033499">
    <property type="term" value="P:galactose catabolic process via UDP-galactose, Leloir pathway"/>
    <property type="evidence" value="ECO:0007669"/>
    <property type="project" value="TreeGrafter"/>
</dbReference>
<dbReference type="STRING" id="1036779.SAMN04515666_102165"/>
<accession>A0A1H7KDZ6</accession>
<dbReference type="InterPro" id="IPR015443">
    <property type="entry name" value="Aldose_1-epimerase"/>
</dbReference>
<feature type="active site" description="Proton acceptor" evidence="6">
    <location>
        <position position="314"/>
    </location>
</feature>
<evidence type="ECO:0000256" key="6">
    <source>
        <dbReference type="PIRSR" id="PIRSR005096-1"/>
    </source>
</evidence>
<dbReference type="AlphaFoldDB" id="A0A1H7KDZ6"/>
<dbReference type="Pfam" id="PF01263">
    <property type="entry name" value="Aldose_epim"/>
    <property type="match status" value="1"/>
</dbReference>
<dbReference type="PANTHER" id="PTHR10091">
    <property type="entry name" value="ALDOSE-1-EPIMERASE"/>
    <property type="match status" value="1"/>
</dbReference>
<sequence length="348" mass="37916">MTKTLFGHLDDGMPIHEAVLRSPAGAEARVMEWGAVLRDLVVPLPNGGRQRVVLGFADFADYPRHSPHMGAIAGRFANRIGGGRFVLDGVEYQTPLNENGRNSLHGGGEGFGKRPWTLVHHDETSATLALVSADGDAGYPGTLDVFCRYSLIGAATLRIELSATTDAPTIVNLAHHSYFRLDDAPDILDHEFEVRANLITPVDADLIPDGSVASVAGTAFDFRKARPIRFANPDGSRFWYDHNYLLRRDRREPAAATGLELAHAATLRSRRSGLAMEVWTTEPALQVYDGFKLDTPVAGLDGVRYGACAGIALEPQHVPDSPNLPHFPSTVLRPGEVYRQISEFRFGA</sequence>
<keyword evidence="3 5" id="KW-0413">Isomerase</keyword>
<evidence type="ECO:0000256" key="1">
    <source>
        <dbReference type="ARBA" id="ARBA00005028"/>
    </source>
</evidence>
<dbReference type="GO" id="GO:0030246">
    <property type="term" value="F:carbohydrate binding"/>
    <property type="evidence" value="ECO:0007669"/>
    <property type="project" value="InterPro"/>
</dbReference>
<dbReference type="CDD" id="cd09019">
    <property type="entry name" value="galactose_mutarotase_like"/>
    <property type="match status" value="1"/>
</dbReference>
<feature type="active site" description="Proton donor" evidence="6">
    <location>
        <position position="176"/>
    </location>
</feature>
<evidence type="ECO:0000256" key="2">
    <source>
        <dbReference type="ARBA" id="ARBA00006206"/>
    </source>
</evidence>
<dbReference type="EMBL" id="FOAN01000002">
    <property type="protein sequence ID" value="SEK84706.1"/>
    <property type="molecule type" value="Genomic_DNA"/>
</dbReference>
<evidence type="ECO:0000256" key="4">
    <source>
        <dbReference type="ARBA" id="ARBA00023277"/>
    </source>
</evidence>
<protein>
    <recommendedName>
        <fullName evidence="5">Aldose 1-epimerase</fullName>
        <ecNumber evidence="5">5.1.3.3</ecNumber>
    </recommendedName>
</protein>
<dbReference type="InterPro" id="IPR014718">
    <property type="entry name" value="GH-type_carb-bd"/>
</dbReference>
<evidence type="ECO:0000313" key="9">
    <source>
        <dbReference type="EMBL" id="SEK84706.1"/>
    </source>
</evidence>
<comment type="catalytic activity">
    <reaction evidence="5">
        <text>alpha-D-glucose = beta-D-glucose</text>
        <dbReference type="Rhea" id="RHEA:10264"/>
        <dbReference type="ChEBI" id="CHEBI:15903"/>
        <dbReference type="ChEBI" id="CHEBI:17925"/>
        <dbReference type="EC" id="5.1.3.3"/>
    </reaction>
</comment>
<dbReference type="SUPFAM" id="SSF74650">
    <property type="entry name" value="Galactose mutarotase-like"/>
    <property type="match status" value="1"/>
</dbReference>
<dbReference type="OrthoDB" id="9779408at2"/>
<dbReference type="Gene3D" id="2.70.98.10">
    <property type="match status" value="1"/>
</dbReference>
<comment type="similarity">
    <text evidence="2 5">Belongs to the aldose epimerase family.</text>
</comment>
<dbReference type="InterPro" id="IPR047215">
    <property type="entry name" value="Galactose_mutarotase-like"/>
</dbReference>
<name>A0A1H7KDZ6_9HYPH</name>
<gene>
    <name evidence="9" type="ORF">SAMN04515666_102165</name>
</gene>
<keyword evidence="10" id="KW-1185">Reference proteome</keyword>
<keyword evidence="4 5" id="KW-0119">Carbohydrate metabolism</keyword>
<dbReference type="UniPathway" id="UPA00242"/>
<dbReference type="PANTHER" id="PTHR10091:SF49">
    <property type="entry name" value="ALDOSE 1-EPIMERASE"/>
    <property type="match status" value="1"/>
</dbReference>
<dbReference type="RefSeq" id="WP_091830966.1">
    <property type="nucleotide sequence ID" value="NZ_FOAN01000002.1"/>
</dbReference>
<dbReference type="InterPro" id="IPR008183">
    <property type="entry name" value="Aldose_1/G6P_1-epimerase"/>
</dbReference>
<evidence type="ECO:0000313" key="10">
    <source>
        <dbReference type="Proteomes" id="UP000199664"/>
    </source>
</evidence>
<evidence type="ECO:0000256" key="8">
    <source>
        <dbReference type="PIRSR" id="PIRSR005096-3"/>
    </source>
</evidence>
<dbReference type="GO" id="GO:0006006">
    <property type="term" value="P:glucose metabolic process"/>
    <property type="evidence" value="ECO:0007669"/>
    <property type="project" value="TreeGrafter"/>
</dbReference>
<feature type="binding site" evidence="8">
    <location>
        <begin position="176"/>
        <end position="178"/>
    </location>
    <ligand>
        <name>beta-D-galactose</name>
        <dbReference type="ChEBI" id="CHEBI:27667"/>
    </ligand>
</feature>
<feature type="binding site" evidence="8">
    <location>
        <begin position="78"/>
        <end position="79"/>
    </location>
    <ligand>
        <name>beta-D-galactose</name>
        <dbReference type="ChEBI" id="CHEBI:27667"/>
    </ligand>
</feature>
<evidence type="ECO:0000256" key="3">
    <source>
        <dbReference type="ARBA" id="ARBA00023235"/>
    </source>
</evidence>
<evidence type="ECO:0000256" key="5">
    <source>
        <dbReference type="PIRNR" id="PIRNR005096"/>
    </source>
</evidence>
<dbReference type="EC" id="5.1.3.3" evidence="5"/>